<comment type="caution">
    <text evidence="4">The sequence shown here is derived from an EMBL/GenBank/DDBJ whole genome shotgun (WGS) entry which is preliminary data.</text>
</comment>
<dbReference type="Gene3D" id="3.10.560.10">
    <property type="entry name" value="Outer membrane lipoprotein wza domain like"/>
    <property type="match status" value="2"/>
</dbReference>
<keyword evidence="1 2" id="KW-0732">Signal</keyword>
<proteinExistence type="predicted"/>
<feature type="chain" id="PRO_5036475159" evidence="2">
    <location>
        <begin position="23"/>
        <end position="372"/>
    </location>
</feature>
<dbReference type="PROSITE" id="PS51257">
    <property type="entry name" value="PROKAR_LIPOPROTEIN"/>
    <property type="match status" value="1"/>
</dbReference>
<dbReference type="Pfam" id="PF02563">
    <property type="entry name" value="Poly_export"/>
    <property type="match status" value="1"/>
</dbReference>
<dbReference type="RefSeq" id="WP_152828533.1">
    <property type="nucleotide sequence ID" value="NZ_WHUT02000016.1"/>
</dbReference>
<organism evidence="4 5">
    <name type="scientific">Fertoeibacter niger</name>
    <dbReference type="NCBI Taxonomy" id="2656921"/>
    <lineage>
        <taxon>Bacteria</taxon>
        <taxon>Pseudomonadati</taxon>
        <taxon>Pseudomonadota</taxon>
        <taxon>Alphaproteobacteria</taxon>
        <taxon>Rhodobacterales</taxon>
        <taxon>Paracoccaceae</taxon>
        <taxon>Fertoeibacter</taxon>
    </lineage>
</organism>
<protein>
    <submittedName>
        <fullName evidence="4">Polysaccharide export protein</fullName>
    </submittedName>
</protein>
<dbReference type="Gene3D" id="3.30.1950.10">
    <property type="entry name" value="wza like domain"/>
    <property type="match status" value="1"/>
</dbReference>
<feature type="signal peptide" evidence="2">
    <location>
        <begin position="1"/>
        <end position="22"/>
    </location>
</feature>
<dbReference type="PANTHER" id="PTHR33619:SF3">
    <property type="entry name" value="POLYSACCHARIDE EXPORT PROTEIN GFCE-RELATED"/>
    <property type="match status" value="1"/>
</dbReference>
<evidence type="ECO:0000313" key="4">
    <source>
        <dbReference type="EMBL" id="NUB46542.1"/>
    </source>
</evidence>
<reference evidence="4" key="1">
    <citation type="submission" date="2020-05" db="EMBL/GenBank/DDBJ databases">
        <title>Fertoebacter nigrum gen. nov., sp. nov., a new member of the family Rhodobacteraceae.</title>
        <authorList>
            <person name="Szuroczki S."/>
            <person name="Abbaszade G."/>
            <person name="Buni D."/>
            <person name="Schumann P."/>
            <person name="Toth E."/>
        </authorList>
    </citation>
    <scope>NUCLEOTIDE SEQUENCE</scope>
    <source>
        <strain evidence="4">RG-N-1a</strain>
    </source>
</reference>
<dbReference type="GO" id="GO:0015159">
    <property type="term" value="F:polysaccharide transmembrane transporter activity"/>
    <property type="evidence" value="ECO:0007669"/>
    <property type="project" value="InterPro"/>
</dbReference>
<evidence type="ECO:0000256" key="2">
    <source>
        <dbReference type="SAM" id="SignalP"/>
    </source>
</evidence>
<gene>
    <name evidence="4" type="ORF">GEU84_019290</name>
</gene>
<evidence type="ECO:0000256" key="1">
    <source>
        <dbReference type="ARBA" id="ARBA00022729"/>
    </source>
</evidence>
<evidence type="ECO:0000259" key="3">
    <source>
        <dbReference type="Pfam" id="PF02563"/>
    </source>
</evidence>
<feature type="domain" description="Polysaccharide export protein N-terminal" evidence="3">
    <location>
        <begin position="81"/>
        <end position="163"/>
    </location>
</feature>
<accession>A0A8X8H0G2</accession>
<name>A0A8X8H0G2_9RHOB</name>
<dbReference type="AlphaFoldDB" id="A0A8X8H0G2"/>
<keyword evidence="5" id="KW-1185">Reference proteome</keyword>
<dbReference type="InterPro" id="IPR003715">
    <property type="entry name" value="Poly_export_N"/>
</dbReference>
<dbReference type="InterPro" id="IPR049712">
    <property type="entry name" value="Poly_export"/>
</dbReference>
<evidence type="ECO:0000313" key="5">
    <source>
        <dbReference type="Proteomes" id="UP000484076"/>
    </source>
</evidence>
<dbReference type="PANTHER" id="PTHR33619">
    <property type="entry name" value="POLYSACCHARIDE EXPORT PROTEIN GFCE-RELATED"/>
    <property type="match status" value="1"/>
</dbReference>
<dbReference type="Proteomes" id="UP000484076">
    <property type="component" value="Unassembled WGS sequence"/>
</dbReference>
<dbReference type="EMBL" id="WHUT02000016">
    <property type="protein sequence ID" value="NUB46542.1"/>
    <property type="molecule type" value="Genomic_DNA"/>
</dbReference>
<sequence length="372" mass="39155">MGLPPFRILVSLCGILALTACALPRGGAVEREILRGTTDEETRDLSVVPVTRANVAVVAGWPLASGAGGLGWLNRARGPSSPMIAAGDRIDLTIWDNDENSLLTATEQKMTQINGVTVSPGGTIFVPYIAEVTVKGKTPDQARSEIQMQLDAILSSPQVQLVVTPGRQNSVDLVGGVAKAGTYPLPDRDFSVLSLLSMGGGVSPGLTNPQLRLSRGNAVYGISVARLFAEPHLDTTLRGGDKVIVEADKRYFIALGASGQQDLIPFPKDEVSALDAVSLIGGVKEARANPKGVLILREYPATAVRADGLSGPDRDRVVFTLDMTTADGLFSARNFHIQPEDLVLATESPVNGVRTVLGLFGQSVGLVNAVDN</sequence>